<name>A0AAV1DBM5_OLDCO</name>
<evidence type="ECO:0000256" key="4">
    <source>
        <dbReference type="RuleBase" id="RU003718"/>
    </source>
</evidence>
<dbReference type="EC" id="2.4.1.-" evidence="5"/>
<dbReference type="PANTHER" id="PTHR48047">
    <property type="entry name" value="GLYCOSYLTRANSFERASE"/>
    <property type="match status" value="1"/>
</dbReference>
<dbReference type="Proteomes" id="UP001161247">
    <property type="component" value="Chromosome 4"/>
</dbReference>
<dbReference type="Pfam" id="PF00201">
    <property type="entry name" value="UDPGT"/>
    <property type="match status" value="1"/>
</dbReference>
<evidence type="ECO:0000313" key="6">
    <source>
        <dbReference type="EMBL" id="CAI9104601.1"/>
    </source>
</evidence>
<comment type="similarity">
    <text evidence="1 4">Belongs to the UDP-glycosyltransferase family.</text>
</comment>
<sequence length="481" mass="54007">MSEHQPYIFFFPLMAQGHMLPTINMAKLFSSRGIKATLITTHRHAAMFNKTIEKSLRSGFPISVRAIRFPAAEVGLPEGFESLDDVTTEDTLNKFSAGVAMLREPTEELIRECRPDCLVSDLFLPWTTDSAAKFGIPRLCFHGSSSFNSSVAENIKRYKPYKEVASESDPFFLPDFPHQIKLTRAQIPESLIKEDQDQHQTDFGKMIQKISDSVAGCYGVIVNSFYELESDYVNYNKETFGIRAWNIGPLFLQIDGEESEPSIDKHDCLKWLDSRETNSVVFVCFGSLSHFTAAQLHEIAKGLESSGQDFIWVVRKCIDEENREKWFPENFEERIKGKGLIVTGWAPQVLILQHEAVGAFVTHCGWNSVLEGVCSGLPMVTCPLFADQFFNEKLLTDVLKIGVSAGAHKNSWISSDAVKDEALAKAIEKVMVDEEAVEMRNRAKELSGLAKKAVENGGSSYLAFWALVEELRAYGTTRKQE</sequence>
<keyword evidence="2 4" id="KW-0328">Glycosyltransferase</keyword>
<dbReference type="InterPro" id="IPR002213">
    <property type="entry name" value="UDP_glucos_trans"/>
</dbReference>
<evidence type="ECO:0000256" key="5">
    <source>
        <dbReference type="RuleBase" id="RU362057"/>
    </source>
</evidence>
<organism evidence="6 7">
    <name type="scientific">Oldenlandia corymbosa var. corymbosa</name>
    <dbReference type="NCBI Taxonomy" id="529605"/>
    <lineage>
        <taxon>Eukaryota</taxon>
        <taxon>Viridiplantae</taxon>
        <taxon>Streptophyta</taxon>
        <taxon>Embryophyta</taxon>
        <taxon>Tracheophyta</taxon>
        <taxon>Spermatophyta</taxon>
        <taxon>Magnoliopsida</taxon>
        <taxon>eudicotyledons</taxon>
        <taxon>Gunneridae</taxon>
        <taxon>Pentapetalae</taxon>
        <taxon>asterids</taxon>
        <taxon>lamiids</taxon>
        <taxon>Gentianales</taxon>
        <taxon>Rubiaceae</taxon>
        <taxon>Rubioideae</taxon>
        <taxon>Spermacoceae</taxon>
        <taxon>Hedyotis-Oldenlandia complex</taxon>
        <taxon>Oldenlandia</taxon>
    </lineage>
</organism>
<dbReference type="GO" id="GO:0035251">
    <property type="term" value="F:UDP-glucosyltransferase activity"/>
    <property type="evidence" value="ECO:0007669"/>
    <property type="project" value="TreeGrafter"/>
</dbReference>
<dbReference type="FunFam" id="3.40.50.2000:FF:000047">
    <property type="entry name" value="Glycosyltransferase"/>
    <property type="match status" value="1"/>
</dbReference>
<dbReference type="EMBL" id="OX459121">
    <property type="protein sequence ID" value="CAI9104601.1"/>
    <property type="molecule type" value="Genomic_DNA"/>
</dbReference>
<keyword evidence="7" id="KW-1185">Reference proteome</keyword>
<dbReference type="PROSITE" id="PS00375">
    <property type="entry name" value="UDPGT"/>
    <property type="match status" value="1"/>
</dbReference>
<evidence type="ECO:0000256" key="3">
    <source>
        <dbReference type="ARBA" id="ARBA00022679"/>
    </source>
</evidence>
<evidence type="ECO:0000313" key="7">
    <source>
        <dbReference type="Proteomes" id="UP001161247"/>
    </source>
</evidence>
<proteinExistence type="inferred from homology"/>
<dbReference type="Gene3D" id="3.40.50.2000">
    <property type="entry name" value="Glycogen Phosphorylase B"/>
    <property type="match status" value="2"/>
</dbReference>
<evidence type="ECO:0000256" key="2">
    <source>
        <dbReference type="ARBA" id="ARBA00022676"/>
    </source>
</evidence>
<dbReference type="AlphaFoldDB" id="A0AAV1DBM5"/>
<reference evidence="6" key="1">
    <citation type="submission" date="2023-03" db="EMBL/GenBank/DDBJ databases">
        <authorList>
            <person name="Julca I."/>
        </authorList>
    </citation>
    <scope>NUCLEOTIDE SEQUENCE</scope>
</reference>
<gene>
    <name evidence="6" type="ORF">OLC1_LOCUS13500</name>
</gene>
<keyword evidence="3 4" id="KW-0808">Transferase</keyword>
<dbReference type="SUPFAM" id="SSF53756">
    <property type="entry name" value="UDP-Glycosyltransferase/glycogen phosphorylase"/>
    <property type="match status" value="1"/>
</dbReference>
<dbReference type="PANTHER" id="PTHR48047:SF45">
    <property type="entry name" value="SCOPOLETIN GLUCOSYLTRANSFERASE-LIKE"/>
    <property type="match status" value="1"/>
</dbReference>
<dbReference type="CDD" id="cd03784">
    <property type="entry name" value="GT1_Gtf-like"/>
    <property type="match status" value="1"/>
</dbReference>
<protein>
    <recommendedName>
        <fullName evidence="5">Glycosyltransferase</fullName>
        <ecNumber evidence="5">2.4.1.-</ecNumber>
    </recommendedName>
</protein>
<evidence type="ECO:0000256" key="1">
    <source>
        <dbReference type="ARBA" id="ARBA00009995"/>
    </source>
</evidence>
<dbReference type="InterPro" id="IPR035595">
    <property type="entry name" value="UDP_glycos_trans_CS"/>
</dbReference>
<accession>A0AAV1DBM5</accession>